<gene>
    <name evidence="24" type="primary">wzc</name>
    <name evidence="24" type="ORF">VPARA_23800</name>
</gene>
<dbReference type="PANTHER" id="PTHR32309:SF32">
    <property type="entry name" value="TYROSINE-PROTEIN KINASE ETK-RELATED"/>
    <property type="match status" value="1"/>
</dbReference>
<dbReference type="Pfam" id="PF23607">
    <property type="entry name" value="WZC_N"/>
    <property type="match status" value="1"/>
</dbReference>
<dbReference type="GO" id="GO:0005524">
    <property type="term" value="F:ATP binding"/>
    <property type="evidence" value="ECO:0007669"/>
    <property type="project" value="UniProtKB-KW"/>
</dbReference>
<keyword evidence="25" id="KW-1185">Reference proteome</keyword>
<protein>
    <recommendedName>
        <fullName evidence="16">Putative tyrosine-protein kinase EpsB</fullName>
    </recommendedName>
    <alternativeName>
        <fullName evidence="17">EPS I polysaccharide export protein EpsB</fullName>
    </alternativeName>
</protein>
<organism evidence="24 25">
    <name type="scientific">Variovorax paradoxus</name>
    <dbReference type="NCBI Taxonomy" id="34073"/>
    <lineage>
        <taxon>Bacteria</taxon>
        <taxon>Pseudomonadati</taxon>
        <taxon>Pseudomonadota</taxon>
        <taxon>Betaproteobacteria</taxon>
        <taxon>Burkholderiales</taxon>
        <taxon>Comamonadaceae</taxon>
        <taxon>Variovorax</taxon>
    </lineage>
</organism>
<evidence type="ECO:0000256" key="1">
    <source>
        <dbReference type="ARBA" id="ARBA00004429"/>
    </source>
</evidence>
<dbReference type="PANTHER" id="PTHR32309">
    <property type="entry name" value="TYROSINE-PROTEIN KINASE"/>
    <property type="match status" value="1"/>
</dbReference>
<dbReference type="GO" id="GO:0042802">
    <property type="term" value="F:identical protein binding"/>
    <property type="evidence" value="ECO:0007669"/>
    <property type="project" value="UniProtKB-ARBA"/>
</dbReference>
<feature type="domain" description="Polysaccharide chain length determinant N-terminal" evidence="21">
    <location>
        <begin position="28"/>
        <end position="119"/>
    </location>
</feature>
<keyword evidence="13" id="KW-0270">Exopolysaccharide synthesis</keyword>
<dbReference type="GO" id="GO:0000271">
    <property type="term" value="P:polysaccharide biosynthetic process"/>
    <property type="evidence" value="ECO:0007669"/>
    <property type="project" value="UniProtKB-KW"/>
</dbReference>
<evidence type="ECO:0000256" key="3">
    <source>
        <dbReference type="ARBA" id="ARBA00022475"/>
    </source>
</evidence>
<dbReference type="Pfam" id="PF02706">
    <property type="entry name" value="Wzz"/>
    <property type="match status" value="1"/>
</dbReference>
<keyword evidence="18" id="KW-0175">Coiled coil</keyword>
<dbReference type="CDD" id="cd05387">
    <property type="entry name" value="BY-kinase"/>
    <property type="match status" value="1"/>
</dbReference>
<evidence type="ECO:0000313" key="24">
    <source>
        <dbReference type="EMBL" id="KLN56438.1"/>
    </source>
</evidence>
<evidence type="ECO:0000256" key="11">
    <source>
        <dbReference type="ARBA" id="ARBA00023136"/>
    </source>
</evidence>
<evidence type="ECO:0000256" key="17">
    <source>
        <dbReference type="ARBA" id="ARBA00081049"/>
    </source>
</evidence>
<keyword evidence="3" id="KW-1003">Cell membrane</keyword>
<feature type="region of interest" description="Disordered" evidence="19">
    <location>
        <begin position="1"/>
        <end position="23"/>
    </location>
</feature>
<evidence type="ECO:0000256" key="10">
    <source>
        <dbReference type="ARBA" id="ARBA00022989"/>
    </source>
</evidence>
<feature type="domain" description="AAA" evidence="22">
    <location>
        <begin position="567"/>
        <end position="680"/>
    </location>
</feature>
<keyword evidence="12" id="KW-0829">Tyrosine-protein kinase</keyword>
<dbReference type="InterPro" id="IPR003856">
    <property type="entry name" value="LPS_length_determ_N"/>
</dbReference>
<feature type="compositionally biased region" description="Polar residues" evidence="19">
    <location>
        <begin position="1"/>
        <end position="11"/>
    </location>
</feature>
<evidence type="ECO:0000256" key="2">
    <source>
        <dbReference type="ARBA" id="ARBA00008883"/>
    </source>
</evidence>
<keyword evidence="8 24" id="KW-0418">Kinase</keyword>
<keyword evidence="7" id="KW-0547">Nucleotide-binding</keyword>
<evidence type="ECO:0000256" key="13">
    <source>
        <dbReference type="ARBA" id="ARBA00023169"/>
    </source>
</evidence>
<dbReference type="InterPro" id="IPR032807">
    <property type="entry name" value="GNVR"/>
</dbReference>
<keyword evidence="6 20" id="KW-0812">Transmembrane</keyword>
<dbReference type="GO" id="GO:0004713">
    <property type="term" value="F:protein tyrosine kinase activity"/>
    <property type="evidence" value="ECO:0007669"/>
    <property type="project" value="UniProtKB-KW"/>
</dbReference>
<evidence type="ECO:0000256" key="8">
    <source>
        <dbReference type="ARBA" id="ARBA00022777"/>
    </source>
</evidence>
<dbReference type="InterPro" id="IPR050445">
    <property type="entry name" value="Bact_polysacc_biosynth/exp"/>
</dbReference>
<evidence type="ECO:0000259" key="21">
    <source>
        <dbReference type="Pfam" id="PF02706"/>
    </source>
</evidence>
<evidence type="ECO:0000256" key="15">
    <source>
        <dbReference type="ARBA" id="ARBA00054296"/>
    </source>
</evidence>
<comment type="subcellular location">
    <subcellularLocation>
        <location evidence="1">Cell inner membrane</location>
        <topology evidence="1">Multi-pass membrane protein</topology>
    </subcellularLocation>
</comment>
<dbReference type="PATRIC" id="fig|34073.19.peg.2443"/>
<accession>A0A0H2M210</accession>
<comment type="caution">
    <text evidence="24">The sequence shown here is derived from an EMBL/GenBank/DDBJ whole genome shotgun (WGS) entry which is preliminary data.</text>
</comment>
<evidence type="ECO:0000256" key="12">
    <source>
        <dbReference type="ARBA" id="ARBA00023137"/>
    </source>
</evidence>
<dbReference type="FunFam" id="3.40.50.300:FF:000527">
    <property type="entry name" value="Tyrosine-protein kinase etk"/>
    <property type="match status" value="1"/>
</dbReference>
<reference evidence="24 25" key="1">
    <citation type="submission" date="2015-03" db="EMBL/GenBank/DDBJ databases">
        <title>Genome sequence of Variovorax paradoxus TBEA6.</title>
        <authorList>
            <person name="Poehlein A."/>
            <person name="Schuldes J."/>
            <person name="Wuebbeler J.H."/>
            <person name="Hiessl S."/>
            <person name="Steinbuechel A."/>
            <person name="Daniel R."/>
        </authorList>
    </citation>
    <scope>NUCLEOTIDE SEQUENCE [LARGE SCALE GENOMIC DNA]</scope>
    <source>
        <strain evidence="24 25">TBEA6</strain>
    </source>
</reference>
<dbReference type="InterPro" id="IPR027417">
    <property type="entry name" value="P-loop_NTPase"/>
</dbReference>
<evidence type="ECO:0000256" key="5">
    <source>
        <dbReference type="ARBA" id="ARBA00022679"/>
    </source>
</evidence>
<keyword evidence="10 20" id="KW-1133">Transmembrane helix</keyword>
<evidence type="ECO:0000256" key="6">
    <source>
        <dbReference type="ARBA" id="ARBA00022692"/>
    </source>
</evidence>
<dbReference type="Gene3D" id="3.40.50.300">
    <property type="entry name" value="P-loop containing nucleotide triphosphate hydrolases"/>
    <property type="match status" value="1"/>
</dbReference>
<dbReference type="InterPro" id="IPR005702">
    <property type="entry name" value="Wzc-like_C"/>
</dbReference>
<dbReference type="AlphaFoldDB" id="A0A0H2M210"/>
<dbReference type="InterPro" id="IPR025669">
    <property type="entry name" value="AAA_dom"/>
</dbReference>
<evidence type="ECO:0000259" key="23">
    <source>
        <dbReference type="Pfam" id="PF13807"/>
    </source>
</evidence>
<dbReference type="NCBIfam" id="TIGR01007">
    <property type="entry name" value="eps_fam"/>
    <property type="match status" value="1"/>
</dbReference>
<keyword evidence="5 24" id="KW-0808">Transferase</keyword>
<dbReference type="Proteomes" id="UP000035170">
    <property type="component" value="Unassembled WGS sequence"/>
</dbReference>
<dbReference type="Pfam" id="PF13614">
    <property type="entry name" value="AAA_31"/>
    <property type="match status" value="1"/>
</dbReference>
<evidence type="ECO:0000256" key="18">
    <source>
        <dbReference type="SAM" id="Coils"/>
    </source>
</evidence>
<sequence length="754" mass="81982">MNTPAVNTSNAARAGQPATSLPARTDDDEINLSEWIDILIDRKWLVVAVTTLVLALGVAYALLSTPVYQSNLLIQVEDSAADAKGFLGDASSLFDVKTPATGEIQVIRSRMVLGAAVDQTRFYIDAKPRYLPVFGAWLARQADGLSDPGFLGIGGYVTGKERIGIARFNVPAELEDEDPFLVTAQGGGKYTLKHEALDQLLTGVVGQPLHHALEGGTIDLLINKLEGKPGAQFVVSRASQLRTIEDLQKRVQLSEQGRQSNVISAVLEDSDRDRLSGILNAIGDQYVQQNVERKAAEAQKTLQFLNEQLPEFKRQLEASEDAYTRFRNKNGTVAFDEEAKGVLAQTIELQTKLLETQQRRREMAARFTDANSRVKIIDGQIAAIDKEIGGLNARVSRMPTMQQDALRLERDVRVNSGLYQSLQNNALQLRLVKEGKTGNVRLLDKAVKPKEPIKPQKPLVLALSLALGLLAGVVLAIARGSFFAGIRDPQEIEAHTGLTVYSVVPFTAEQTVLDQSVAEGARGIQLLAVTHPESPPIEALRSLRIALQFATLEAGNNRVLITGATPGIGKSFVSGNFAAIMAHAGKRVLLIDADMRKGHLNKQFGLPREDGLSELLAGELSAQQAIRSQVLPNLDVLTTGKLPTNPADMLMSESFVRMLDMLSAQYELVVIDTPPVLVAADTAAVAPYMGAVLLVARADQTQLGELKESAKRLAHAGKTVSGVIFNGIDLTRRHYGSHGYRYGGYRYTEYKYNA</sequence>
<feature type="domain" description="Tyrosine-protein kinase G-rich" evidence="23">
    <location>
        <begin position="401"/>
        <end position="479"/>
    </location>
</feature>
<dbReference type="NCBIfam" id="TIGR01005">
    <property type="entry name" value="eps_transp_fam"/>
    <property type="match status" value="1"/>
</dbReference>
<dbReference type="InterPro" id="IPR005700">
    <property type="entry name" value="EPS_ExoP-like"/>
</dbReference>
<feature type="transmembrane region" description="Helical" evidence="20">
    <location>
        <begin position="44"/>
        <end position="63"/>
    </location>
</feature>
<comment type="function">
    <text evidence="15">Probably involved in polymerization and/or export of exopolysaccharide EPS I which functions as a virulence factor. May be involved in an ATP-dependent process in the pathway for EPS I production, possibly export of the trimeric repeat units across the inner membrane or their polymerization.</text>
</comment>
<keyword evidence="11 20" id="KW-0472">Membrane</keyword>
<evidence type="ECO:0000313" key="25">
    <source>
        <dbReference type="Proteomes" id="UP000035170"/>
    </source>
</evidence>
<comment type="catalytic activity">
    <reaction evidence="14">
        <text>L-tyrosyl-[protein] + ATP = O-phospho-L-tyrosyl-[protein] + ADP + H(+)</text>
        <dbReference type="Rhea" id="RHEA:10596"/>
        <dbReference type="Rhea" id="RHEA-COMP:10136"/>
        <dbReference type="Rhea" id="RHEA-COMP:20101"/>
        <dbReference type="ChEBI" id="CHEBI:15378"/>
        <dbReference type="ChEBI" id="CHEBI:30616"/>
        <dbReference type="ChEBI" id="CHEBI:46858"/>
        <dbReference type="ChEBI" id="CHEBI:61978"/>
        <dbReference type="ChEBI" id="CHEBI:456216"/>
    </reaction>
</comment>
<evidence type="ECO:0000259" key="22">
    <source>
        <dbReference type="Pfam" id="PF13614"/>
    </source>
</evidence>
<evidence type="ECO:0000256" key="14">
    <source>
        <dbReference type="ARBA" id="ARBA00053015"/>
    </source>
</evidence>
<dbReference type="RefSeq" id="WP_080966553.1">
    <property type="nucleotide sequence ID" value="NZ_JZWI01000011.1"/>
</dbReference>
<proteinExistence type="inferred from homology"/>
<keyword evidence="4" id="KW-0997">Cell inner membrane</keyword>
<evidence type="ECO:0000256" key="16">
    <source>
        <dbReference type="ARBA" id="ARBA00067833"/>
    </source>
</evidence>
<evidence type="ECO:0000256" key="7">
    <source>
        <dbReference type="ARBA" id="ARBA00022741"/>
    </source>
</evidence>
<dbReference type="Pfam" id="PF13807">
    <property type="entry name" value="GNVR"/>
    <property type="match status" value="1"/>
</dbReference>
<dbReference type="GO" id="GO:0005886">
    <property type="term" value="C:plasma membrane"/>
    <property type="evidence" value="ECO:0007669"/>
    <property type="project" value="UniProtKB-SubCell"/>
</dbReference>
<keyword evidence="9" id="KW-0067">ATP-binding</keyword>
<dbReference type="EMBL" id="JZWI01000011">
    <property type="protein sequence ID" value="KLN56438.1"/>
    <property type="molecule type" value="Genomic_DNA"/>
</dbReference>
<dbReference type="SUPFAM" id="SSF52540">
    <property type="entry name" value="P-loop containing nucleoside triphosphate hydrolases"/>
    <property type="match status" value="1"/>
</dbReference>
<evidence type="ECO:0000256" key="4">
    <source>
        <dbReference type="ARBA" id="ARBA00022519"/>
    </source>
</evidence>
<evidence type="ECO:0000256" key="9">
    <source>
        <dbReference type="ARBA" id="ARBA00022840"/>
    </source>
</evidence>
<name>A0A0H2M210_VARPD</name>
<comment type="similarity">
    <text evidence="2">Belongs to the etk/wzc family.</text>
</comment>
<evidence type="ECO:0000256" key="20">
    <source>
        <dbReference type="SAM" id="Phobius"/>
    </source>
</evidence>
<evidence type="ECO:0000256" key="19">
    <source>
        <dbReference type="SAM" id="MobiDB-lite"/>
    </source>
</evidence>
<feature type="coiled-coil region" evidence="18">
    <location>
        <begin position="288"/>
        <end position="322"/>
    </location>
</feature>